<dbReference type="EC" id="5.3.1.24" evidence="3 9"/>
<accession>A0A5D0R2J1</accession>
<dbReference type="RefSeq" id="WP_148404672.1">
    <property type="nucleotide sequence ID" value="NZ_VSKK01000004.1"/>
</dbReference>
<keyword evidence="7 9" id="KW-0057">Aromatic amino acid biosynthesis</keyword>
<dbReference type="Gene3D" id="3.20.20.70">
    <property type="entry name" value="Aldolase class I"/>
    <property type="match status" value="1"/>
</dbReference>
<evidence type="ECO:0000256" key="2">
    <source>
        <dbReference type="ARBA" id="ARBA00004664"/>
    </source>
</evidence>
<protein>
    <recommendedName>
        <fullName evidence="4 9">N-(5'-phosphoribosyl)anthranilate isomerase</fullName>
        <shortName evidence="9">PRAI</shortName>
        <ecNumber evidence="3 9">5.3.1.24</ecNumber>
    </recommendedName>
</protein>
<dbReference type="UniPathway" id="UPA00035">
    <property type="reaction ID" value="UER00042"/>
</dbReference>
<dbReference type="Pfam" id="PF00697">
    <property type="entry name" value="PRAI"/>
    <property type="match status" value="1"/>
</dbReference>
<organism evidence="11 12">
    <name type="scientific">Bizionia myxarmorum</name>
    <dbReference type="NCBI Taxonomy" id="291186"/>
    <lineage>
        <taxon>Bacteria</taxon>
        <taxon>Pseudomonadati</taxon>
        <taxon>Bacteroidota</taxon>
        <taxon>Flavobacteriia</taxon>
        <taxon>Flavobacteriales</taxon>
        <taxon>Flavobacteriaceae</taxon>
        <taxon>Bizionia</taxon>
    </lineage>
</organism>
<evidence type="ECO:0000256" key="7">
    <source>
        <dbReference type="ARBA" id="ARBA00023141"/>
    </source>
</evidence>
<keyword evidence="8 9" id="KW-0413">Isomerase</keyword>
<evidence type="ECO:0000256" key="3">
    <source>
        <dbReference type="ARBA" id="ARBA00012572"/>
    </source>
</evidence>
<evidence type="ECO:0000256" key="9">
    <source>
        <dbReference type="HAMAP-Rule" id="MF_00135"/>
    </source>
</evidence>
<dbReference type="PANTHER" id="PTHR42894">
    <property type="entry name" value="N-(5'-PHOSPHORIBOSYL)ANTHRANILATE ISOMERASE"/>
    <property type="match status" value="1"/>
</dbReference>
<keyword evidence="5 9" id="KW-0028">Amino-acid biosynthesis</keyword>
<dbReference type="EMBL" id="VSKK01000004">
    <property type="protein sequence ID" value="TYB75737.1"/>
    <property type="molecule type" value="Genomic_DNA"/>
</dbReference>
<comment type="pathway">
    <text evidence="2 9">Amino-acid biosynthesis; L-tryptophan biosynthesis; L-tryptophan from chorismate: step 3/5.</text>
</comment>
<dbReference type="AlphaFoldDB" id="A0A5D0R2J1"/>
<dbReference type="OrthoDB" id="9786954at2"/>
<dbReference type="HAMAP" id="MF_00135">
    <property type="entry name" value="PRAI"/>
    <property type="match status" value="1"/>
</dbReference>
<comment type="similarity">
    <text evidence="9">Belongs to the TrpF family.</text>
</comment>
<dbReference type="InterPro" id="IPR011060">
    <property type="entry name" value="RibuloseP-bd_barrel"/>
</dbReference>
<gene>
    <name evidence="9" type="primary">trpF</name>
    <name evidence="11" type="ORF">ES674_12980</name>
</gene>
<evidence type="ECO:0000256" key="1">
    <source>
        <dbReference type="ARBA" id="ARBA00001164"/>
    </source>
</evidence>
<dbReference type="InterPro" id="IPR013785">
    <property type="entry name" value="Aldolase_TIM"/>
</dbReference>
<evidence type="ECO:0000256" key="6">
    <source>
        <dbReference type="ARBA" id="ARBA00022822"/>
    </source>
</evidence>
<name>A0A5D0R2J1_9FLAO</name>
<dbReference type="GO" id="GO:0000162">
    <property type="term" value="P:L-tryptophan biosynthetic process"/>
    <property type="evidence" value="ECO:0007669"/>
    <property type="project" value="UniProtKB-UniRule"/>
</dbReference>
<dbReference type="InterPro" id="IPR044643">
    <property type="entry name" value="TrpF_fam"/>
</dbReference>
<comment type="catalytic activity">
    <reaction evidence="1 9">
        <text>N-(5-phospho-beta-D-ribosyl)anthranilate = 1-(2-carboxyphenylamino)-1-deoxy-D-ribulose 5-phosphate</text>
        <dbReference type="Rhea" id="RHEA:21540"/>
        <dbReference type="ChEBI" id="CHEBI:18277"/>
        <dbReference type="ChEBI" id="CHEBI:58613"/>
        <dbReference type="EC" id="5.3.1.24"/>
    </reaction>
</comment>
<evidence type="ECO:0000256" key="4">
    <source>
        <dbReference type="ARBA" id="ARBA00022272"/>
    </source>
</evidence>
<keyword evidence="6 9" id="KW-0822">Tryptophan biosynthesis</keyword>
<reference evidence="11 12" key="1">
    <citation type="submission" date="2019-08" db="EMBL/GenBank/DDBJ databases">
        <title>Genomes of Antarctic Bizionia species.</title>
        <authorList>
            <person name="Bowman J.P."/>
        </authorList>
    </citation>
    <scope>NUCLEOTIDE SEQUENCE [LARGE SCALE GENOMIC DNA]</scope>
    <source>
        <strain evidence="11 12">ADA-4</strain>
    </source>
</reference>
<comment type="caution">
    <text evidence="11">The sequence shown here is derived from an EMBL/GenBank/DDBJ whole genome shotgun (WGS) entry which is preliminary data.</text>
</comment>
<feature type="domain" description="N-(5'phosphoribosyl) anthranilate isomerase (PRAI)" evidence="10">
    <location>
        <begin position="4"/>
        <end position="208"/>
    </location>
</feature>
<evidence type="ECO:0000259" key="10">
    <source>
        <dbReference type="Pfam" id="PF00697"/>
    </source>
</evidence>
<dbReference type="InterPro" id="IPR001240">
    <property type="entry name" value="PRAI_dom"/>
</dbReference>
<proteinExistence type="inferred from homology"/>
<evidence type="ECO:0000256" key="8">
    <source>
        <dbReference type="ARBA" id="ARBA00023235"/>
    </source>
</evidence>
<sequence>MKLKICGMKFLENIEAIAKLKPDYLGFIFYKKSARFFDGIIPKLPSNIKKVGVFVDSSPSEIIMIANNYNLDVVQLHGNESEKFILELHKSATLNAEKHFEIWKVFSVDDTFNFHQLKPFENRVSKFLFDTKGKQPGGNGFTFDWNALNEYPSTKPFILSGGIGLDELKNIEKFSKLDVSKYCYAIDVNSKFEIEPGLKSSVKLEEFKNKLEQWTCY</sequence>
<dbReference type="GO" id="GO:0004640">
    <property type="term" value="F:phosphoribosylanthranilate isomerase activity"/>
    <property type="evidence" value="ECO:0007669"/>
    <property type="project" value="UniProtKB-UniRule"/>
</dbReference>
<evidence type="ECO:0000313" key="11">
    <source>
        <dbReference type="EMBL" id="TYB75737.1"/>
    </source>
</evidence>
<dbReference type="Proteomes" id="UP000323720">
    <property type="component" value="Unassembled WGS sequence"/>
</dbReference>
<keyword evidence="12" id="KW-1185">Reference proteome</keyword>
<evidence type="ECO:0000256" key="5">
    <source>
        <dbReference type="ARBA" id="ARBA00022605"/>
    </source>
</evidence>
<dbReference type="SUPFAM" id="SSF51366">
    <property type="entry name" value="Ribulose-phoshate binding barrel"/>
    <property type="match status" value="1"/>
</dbReference>
<evidence type="ECO:0000313" key="12">
    <source>
        <dbReference type="Proteomes" id="UP000323720"/>
    </source>
</evidence>
<dbReference type="CDD" id="cd00405">
    <property type="entry name" value="PRAI"/>
    <property type="match status" value="1"/>
</dbReference>
<dbReference type="PANTHER" id="PTHR42894:SF1">
    <property type="entry name" value="N-(5'-PHOSPHORIBOSYL)ANTHRANILATE ISOMERASE"/>
    <property type="match status" value="1"/>
</dbReference>